<gene>
    <name evidence="2" type="ORF">BB560_005922</name>
</gene>
<keyword evidence="3" id="KW-1185">Reference proteome</keyword>
<comment type="caution">
    <text evidence="2">The sequence shown here is derived from an EMBL/GenBank/DDBJ whole genome shotgun (WGS) entry which is preliminary data.</text>
</comment>
<feature type="region of interest" description="Disordered" evidence="1">
    <location>
        <begin position="1"/>
        <end position="25"/>
    </location>
</feature>
<protein>
    <submittedName>
        <fullName evidence="2">Uncharacterized protein</fullName>
    </submittedName>
</protein>
<sequence length="216" mass="24175">SMTNTSTDIIHRKRASNNSGTSTVKNKSLCDEMPFGTLGFCFINKKQLKFRGSNFQTSNQKLNLIERQLKKPLTNTTYSREKHNGVFVQEYVDSVHRMDTINQYVLVDKQPVRSPQRGRVCITSNQQAERVCVEQVKEPILLSTVGLDTTGSPKGKTRKANSNYSNSMKPMPMPSEEVIPGTQSGKSVMAKNKNCFLKAWKISGSGLKKWGSADLH</sequence>
<feature type="region of interest" description="Disordered" evidence="1">
    <location>
        <begin position="147"/>
        <end position="182"/>
    </location>
</feature>
<evidence type="ECO:0000313" key="2">
    <source>
        <dbReference type="EMBL" id="PVU94670.1"/>
    </source>
</evidence>
<proteinExistence type="predicted"/>
<name>A0A2T9YQN5_9FUNG</name>
<feature type="non-terminal residue" evidence="2">
    <location>
        <position position="1"/>
    </location>
</feature>
<organism evidence="2 3">
    <name type="scientific">Smittium megazygosporum</name>
    <dbReference type="NCBI Taxonomy" id="133381"/>
    <lineage>
        <taxon>Eukaryota</taxon>
        <taxon>Fungi</taxon>
        <taxon>Fungi incertae sedis</taxon>
        <taxon>Zoopagomycota</taxon>
        <taxon>Kickxellomycotina</taxon>
        <taxon>Harpellomycetes</taxon>
        <taxon>Harpellales</taxon>
        <taxon>Legeriomycetaceae</taxon>
        <taxon>Smittium</taxon>
    </lineage>
</organism>
<dbReference type="EMBL" id="MBFS01002618">
    <property type="protein sequence ID" value="PVU94670.1"/>
    <property type="molecule type" value="Genomic_DNA"/>
</dbReference>
<evidence type="ECO:0000256" key="1">
    <source>
        <dbReference type="SAM" id="MobiDB-lite"/>
    </source>
</evidence>
<evidence type="ECO:0000313" key="3">
    <source>
        <dbReference type="Proteomes" id="UP000245609"/>
    </source>
</evidence>
<feature type="compositionally biased region" description="Polar residues" evidence="1">
    <location>
        <begin position="16"/>
        <end position="25"/>
    </location>
</feature>
<reference evidence="2 3" key="1">
    <citation type="journal article" date="2018" name="MBio">
        <title>Comparative Genomics Reveals the Core Gene Toolbox for the Fungus-Insect Symbiosis.</title>
        <authorList>
            <person name="Wang Y."/>
            <person name="Stata M."/>
            <person name="Wang W."/>
            <person name="Stajich J.E."/>
            <person name="White M.M."/>
            <person name="Moncalvo J.M."/>
        </authorList>
    </citation>
    <scope>NUCLEOTIDE SEQUENCE [LARGE SCALE GENOMIC DNA]</scope>
    <source>
        <strain evidence="2 3">SC-DP-2</strain>
    </source>
</reference>
<dbReference type="AlphaFoldDB" id="A0A2T9YQN5"/>
<accession>A0A2T9YQN5</accession>
<dbReference type="Proteomes" id="UP000245609">
    <property type="component" value="Unassembled WGS sequence"/>
</dbReference>